<organism evidence="1 2">
    <name type="scientific">Gossypium australe</name>
    <dbReference type="NCBI Taxonomy" id="47621"/>
    <lineage>
        <taxon>Eukaryota</taxon>
        <taxon>Viridiplantae</taxon>
        <taxon>Streptophyta</taxon>
        <taxon>Embryophyta</taxon>
        <taxon>Tracheophyta</taxon>
        <taxon>Spermatophyta</taxon>
        <taxon>Magnoliopsida</taxon>
        <taxon>eudicotyledons</taxon>
        <taxon>Gunneridae</taxon>
        <taxon>Pentapetalae</taxon>
        <taxon>rosids</taxon>
        <taxon>malvids</taxon>
        <taxon>Malvales</taxon>
        <taxon>Malvaceae</taxon>
        <taxon>Malvoideae</taxon>
        <taxon>Gossypium</taxon>
    </lineage>
</organism>
<dbReference type="Proteomes" id="UP000325315">
    <property type="component" value="Unassembled WGS sequence"/>
</dbReference>
<evidence type="ECO:0000313" key="1">
    <source>
        <dbReference type="EMBL" id="KAA3470794.1"/>
    </source>
</evidence>
<keyword evidence="1" id="KW-0012">Acyltransferase</keyword>
<protein>
    <submittedName>
        <fullName evidence="1">Acyl-CoA N-acyltransferases (NAT) superfamily protein isoform 1</fullName>
    </submittedName>
</protein>
<gene>
    <name evidence="1" type="ORF">EPI10_016475</name>
</gene>
<keyword evidence="2" id="KW-1185">Reference proteome</keyword>
<reference evidence="2" key="1">
    <citation type="journal article" date="2019" name="Plant Biotechnol. J.">
        <title>Genome sequencing of the Australian wild diploid species Gossypium australe highlights disease resistance and delayed gland morphogenesis.</title>
        <authorList>
            <person name="Cai Y."/>
            <person name="Cai X."/>
            <person name="Wang Q."/>
            <person name="Wang P."/>
            <person name="Zhang Y."/>
            <person name="Cai C."/>
            <person name="Xu Y."/>
            <person name="Wang K."/>
            <person name="Zhou Z."/>
            <person name="Wang C."/>
            <person name="Geng S."/>
            <person name="Li B."/>
            <person name="Dong Q."/>
            <person name="Hou Y."/>
            <person name="Wang H."/>
            <person name="Ai P."/>
            <person name="Liu Z."/>
            <person name="Yi F."/>
            <person name="Sun M."/>
            <person name="An G."/>
            <person name="Cheng J."/>
            <person name="Zhang Y."/>
            <person name="Shi Q."/>
            <person name="Xie Y."/>
            <person name="Shi X."/>
            <person name="Chang Y."/>
            <person name="Huang F."/>
            <person name="Chen Y."/>
            <person name="Hong S."/>
            <person name="Mi L."/>
            <person name="Sun Q."/>
            <person name="Zhang L."/>
            <person name="Zhou B."/>
            <person name="Peng R."/>
            <person name="Zhang X."/>
            <person name="Liu F."/>
        </authorList>
    </citation>
    <scope>NUCLEOTIDE SEQUENCE [LARGE SCALE GENOMIC DNA]</scope>
    <source>
        <strain evidence="2">cv. PA1801</strain>
    </source>
</reference>
<keyword evidence="1" id="KW-0808">Transferase</keyword>
<dbReference type="GO" id="GO:0016746">
    <property type="term" value="F:acyltransferase activity"/>
    <property type="evidence" value="ECO:0007669"/>
    <property type="project" value="UniProtKB-KW"/>
</dbReference>
<name>A0A5B6VP31_9ROSI</name>
<dbReference type="EMBL" id="SMMG02000006">
    <property type="protein sequence ID" value="KAA3470794.1"/>
    <property type="molecule type" value="Genomic_DNA"/>
</dbReference>
<accession>A0A5B6VP31</accession>
<dbReference type="AlphaFoldDB" id="A0A5B6VP31"/>
<sequence>MDSVCKVLSLGSYFLRVSLNGNGIMTFLKSVLTPMETRVRLKALACIFFIQEDSFILALLLSNPASLFKNVEQKRTLLPPLQCFPLIIVGKTSRTLLIDKD</sequence>
<comment type="caution">
    <text evidence="1">The sequence shown here is derived from an EMBL/GenBank/DDBJ whole genome shotgun (WGS) entry which is preliminary data.</text>
</comment>
<evidence type="ECO:0000313" key="2">
    <source>
        <dbReference type="Proteomes" id="UP000325315"/>
    </source>
</evidence>
<dbReference type="OrthoDB" id="41532at2759"/>
<proteinExistence type="predicted"/>